<comment type="caution">
    <text evidence="2">The sequence shown here is derived from an EMBL/GenBank/DDBJ whole genome shotgun (WGS) entry which is preliminary data.</text>
</comment>
<evidence type="ECO:0000313" key="2">
    <source>
        <dbReference type="EMBL" id="KAL0579134.1"/>
    </source>
</evidence>
<dbReference type="InterPro" id="IPR045469">
    <property type="entry name" value="Nis1"/>
</dbReference>
<feature type="chain" id="PRO_5047168487" evidence="1">
    <location>
        <begin position="18"/>
        <end position="152"/>
    </location>
</feature>
<dbReference type="Proteomes" id="UP001465976">
    <property type="component" value="Unassembled WGS sequence"/>
</dbReference>
<feature type="signal peptide" evidence="1">
    <location>
        <begin position="1"/>
        <end position="17"/>
    </location>
</feature>
<dbReference type="EMBL" id="JBAHYK010000070">
    <property type="protein sequence ID" value="KAL0579134.1"/>
    <property type="molecule type" value="Genomic_DNA"/>
</dbReference>
<proteinExistence type="predicted"/>
<organism evidence="2 3">
    <name type="scientific">Marasmius crinis-equi</name>
    <dbReference type="NCBI Taxonomy" id="585013"/>
    <lineage>
        <taxon>Eukaryota</taxon>
        <taxon>Fungi</taxon>
        <taxon>Dikarya</taxon>
        <taxon>Basidiomycota</taxon>
        <taxon>Agaricomycotina</taxon>
        <taxon>Agaricomycetes</taxon>
        <taxon>Agaricomycetidae</taxon>
        <taxon>Agaricales</taxon>
        <taxon>Marasmiineae</taxon>
        <taxon>Marasmiaceae</taxon>
        <taxon>Marasmius</taxon>
    </lineage>
</organism>
<sequence length="152" mass="16414">MNTFILFTLTLILSVFSQTIQIADPADGASVQSGQNMNVMLEFPNSLTGMTHVSVVISLLDCPDLNKGQCVQQNATDSLGKTLFAGNYTPQFHEQDRPPYQNFTVAIPQGQQPPNLLLTVAHFMLVGASASPILEFKNVSLVGTAASAKFRL</sequence>
<keyword evidence="3" id="KW-1185">Reference proteome</keyword>
<dbReference type="Pfam" id="PF19271">
    <property type="entry name" value="Nis1"/>
    <property type="match status" value="1"/>
</dbReference>
<gene>
    <name evidence="2" type="ORF">V5O48_002866</name>
</gene>
<accession>A0ABR3FUF4</accession>
<evidence type="ECO:0000313" key="3">
    <source>
        <dbReference type="Proteomes" id="UP001465976"/>
    </source>
</evidence>
<keyword evidence="1" id="KW-0732">Signal</keyword>
<name>A0ABR3FUF4_9AGAR</name>
<reference evidence="2 3" key="1">
    <citation type="submission" date="2024-02" db="EMBL/GenBank/DDBJ databases">
        <title>A draft genome for the cacao thread blight pathogen Marasmius crinis-equi.</title>
        <authorList>
            <person name="Cohen S.P."/>
            <person name="Baruah I.K."/>
            <person name="Amoako-Attah I."/>
            <person name="Bukari Y."/>
            <person name="Meinhardt L.W."/>
            <person name="Bailey B.A."/>
        </authorList>
    </citation>
    <scope>NUCLEOTIDE SEQUENCE [LARGE SCALE GENOMIC DNA]</scope>
    <source>
        <strain evidence="2 3">GH-76</strain>
    </source>
</reference>
<evidence type="ECO:0000256" key="1">
    <source>
        <dbReference type="SAM" id="SignalP"/>
    </source>
</evidence>
<protein>
    <submittedName>
        <fullName evidence="2">Uncharacterized protein</fullName>
    </submittedName>
</protein>